<dbReference type="CDD" id="cd06342">
    <property type="entry name" value="PBP1_ABC_LIVBP-like"/>
    <property type="match status" value="1"/>
</dbReference>
<dbReference type="InterPro" id="IPR028081">
    <property type="entry name" value="Leu-bd"/>
</dbReference>
<dbReference type="KEGG" id="dbk:DGMP_20680"/>
<sequence length="420" mass="44015">MLKHYTVIFFSCVATLCLSAMLTGCSSPEPKVVCTDSIGCVAIPPDAPLKIGVLQALSGDVAPLGVAQIRGLELALERRGGLVLGHPVALQVEDTGCTAEGGANAALKVIADPDTVAIFGTTCSGAAVTGSKAMSDAGLSMISGNNSAPFLTAIAGKAAPSWQKGYFRTAPNEENAGRIAAEYAYSQLGMRRAATINDNDIYTRGLTEGFKKAFLEFGGEVVLATSINKGDTQMVPVLTAVAHARADLLFFPLFQPEGNHILQQARSIPELAETVLISGGALIEQTFIDAVGKDAVGMYFVGPASPFGQAVDKLAGLYEGKYNEKPTVSYYLSAYDAANLLFSAIEQAQATQKDGTLLIGRQKLRDVLYSGKPIKGVTGTLSCDEFGDCAQPSFRVLRLDDPALGVQGLEENAVFTGTSK</sequence>
<dbReference type="Proteomes" id="UP000826725">
    <property type="component" value="Chromosome"/>
</dbReference>
<feature type="chain" id="PRO_5034880776" evidence="2">
    <location>
        <begin position="21"/>
        <end position="420"/>
    </location>
</feature>
<accession>A0A8D5FIJ0</accession>
<dbReference type="AlphaFoldDB" id="A0A8D5FIJ0"/>
<evidence type="ECO:0000256" key="2">
    <source>
        <dbReference type="SAM" id="SignalP"/>
    </source>
</evidence>
<dbReference type="Pfam" id="PF13458">
    <property type="entry name" value="Peripla_BP_6"/>
    <property type="match status" value="1"/>
</dbReference>
<evidence type="ECO:0000313" key="5">
    <source>
        <dbReference type="Proteomes" id="UP000826725"/>
    </source>
</evidence>
<dbReference type="PROSITE" id="PS51257">
    <property type="entry name" value="PROKAR_LIPOPROTEIN"/>
    <property type="match status" value="1"/>
</dbReference>
<dbReference type="PANTHER" id="PTHR30483:SF6">
    <property type="entry name" value="PERIPLASMIC BINDING PROTEIN OF ABC TRANSPORTER FOR NATURAL AMINO ACIDS"/>
    <property type="match status" value="1"/>
</dbReference>
<proteinExistence type="predicted"/>
<evidence type="ECO:0000256" key="1">
    <source>
        <dbReference type="ARBA" id="ARBA00022729"/>
    </source>
</evidence>
<name>A0A8D5FIJ0_9BACT</name>
<feature type="signal peptide" evidence="2">
    <location>
        <begin position="1"/>
        <end position="20"/>
    </location>
</feature>
<evidence type="ECO:0000259" key="3">
    <source>
        <dbReference type="Pfam" id="PF13458"/>
    </source>
</evidence>
<dbReference type="RefSeq" id="WP_228853831.1">
    <property type="nucleotide sequence ID" value="NZ_AP024086.1"/>
</dbReference>
<keyword evidence="1 2" id="KW-0732">Signal</keyword>
<feature type="domain" description="Leucine-binding protein" evidence="3">
    <location>
        <begin position="48"/>
        <end position="381"/>
    </location>
</feature>
<organism evidence="4 5">
    <name type="scientific">Desulfomarina profundi</name>
    <dbReference type="NCBI Taxonomy" id="2772557"/>
    <lineage>
        <taxon>Bacteria</taxon>
        <taxon>Pseudomonadati</taxon>
        <taxon>Thermodesulfobacteriota</taxon>
        <taxon>Desulfobulbia</taxon>
        <taxon>Desulfobulbales</taxon>
        <taxon>Desulfobulbaceae</taxon>
        <taxon>Desulfomarina</taxon>
    </lineage>
</organism>
<protein>
    <submittedName>
        <fullName evidence="4">Branched-chain amino acid ABC transporter substrate-binding protein</fullName>
    </submittedName>
</protein>
<evidence type="ECO:0000313" key="4">
    <source>
        <dbReference type="EMBL" id="BCL61375.1"/>
    </source>
</evidence>
<dbReference type="InterPro" id="IPR051010">
    <property type="entry name" value="BCAA_transport"/>
</dbReference>
<keyword evidence="5" id="KW-1185">Reference proteome</keyword>
<gene>
    <name evidence="4" type="primary">livA</name>
    <name evidence="4" type="ORF">DGMP_20680</name>
</gene>
<reference evidence="4" key="1">
    <citation type="submission" date="2020-09" db="EMBL/GenBank/DDBJ databases">
        <title>Desulfogranum mesoprofundum gen. nov., sp. nov., a novel mesophilic, sulfate-reducing chemolithoautotroph isolated from a deep-sea hydrothermal vent chimney in the Suiyo Seamount.</title>
        <authorList>
            <person name="Hashimoto Y."/>
            <person name="Nakagawa S."/>
        </authorList>
    </citation>
    <scope>NUCLEOTIDE SEQUENCE</scope>
    <source>
        <strain evidence="4">KT2</strain>
    </source>
</reference>
<dbReference type="EMBL" id="AP024086">
    <property type="protein sequence ID" value="BCL61375.1"/>
    <property type="molecule type" value="Genomic_DNA"/>
</dbReference>
<dbReference type="PANTHER" id="PTHR30483">
    <property type="entry name" value="LEUCINE-SPECIFIC-BINDING PROTEIN"/>
    <property type="match status" value="1"/>
</dbReference>